<reference evidence="2" key="1">
    <citation type="journal article" date="2020" name="Stud. Mycol.">
        <title>101 Dothideomycetes genomes: a test case for predicting lifestyles and emergence of pathogens.</title>
        <authorList>
            <person name="Haridas S."/>
            <person name="Albert R."/>
            <person name="Binder M."/>
            <person name="Bloem J."/>
            <person name="Labutti K."/>
            <person name="Salamov A."/>
            <person name="Andreopoulos B."/>
            <person name="Baker S."/>
            <person name="Barry K."/>
            <person name="Bills G."/>
            <person name="Bluhm B."/>
            <person name="Cannon C."/>
            <person name="Castanera R."/>
            <person name="Culley D."/>
            <person name="Daum C."/>
            <person name="Ezra D."/>
            <person name="Gonzalez J."/>
            <person name="Henrissat B."/>
            <person name="Kuo A."/>
            <person name="Liang C."/>
            <person name="Lipzen A."/>
            <person name="Lutzoni F."/>
            <person name="Magnuson J."/>
            <person name="Mondo S."/>
            <person name="Nolan M."/>
            <person name="Ohm R."/>
            <person name="Pangilinan J."/>
            <person name="Park H.-J."/>
            <person name="Ramirez L."/>
            <person name="Alfaro M."/>
            <person name="Sun H."/>
            <person name="Tritt A."/>
            <person name="Yoshinaga Y."/>
            <person name="Zwiers L.-H."/>
            <person name="Turgeon B."/>
            <person name="Goodwin S."/>
            <person name="Spatafora J."/>
            <person name="Crous P."/>
            <person name="Grigoriev I."/>
        </authorList>
    </citation>
    <scope>NUCLEOTIDE SEQUENCE</scope>
    <source>
        <strain evidence="2">CBS 207.26</strain>
    </source>
</reference>
<feature type="compositionally biased region" description="Low complexity" evidence="1">
    <location>
        <begin position="40"/>
        <end position="51"/>
    </location>
</feature>
<evidence type="ECO:0000313" key="3">
    <source>
        <dbReference type="Proteomes" id="UP000800200"/>
    </source>
</evidence>
<feature type="region of interest" description="Disordered" evidence="1">
    <location>
        <begin position="371"/>
        <end position="391"/>
    </location>
</feature>
<organism evidence="2 3">
    <name type="scientific">Zopfia rhizophila CBS 207.26</name>
    <dbReference type="NCBI Taxonomy" id="1314779"/>
    <lineage>
        <taxon>Eukaryota</taxon>
        <taxon>Fungi</taxon>
        <taxon>Dikarya</taxon>
        <taxon>Ascomycota</taxon>
        <taxon>Pezizomycotina</taxon>
        <taxon>Dothideomycetes</taxon>
        <taxon>Dothideomycetes incertae sedis</taxon>
        <taxon>Zopfiaceae</taxon>
        <taxon>Zopfia</taxon>
    </lineage>
</organism>
<proteinExistence type="predicted"/>
<dbReference type="AlphaFoldDB" id="A0A6A6DRY9"/>
<dbReference type="Proteomes" id="UP000800200">
    <property type="component" value="Unassembled WGS sequence"/>
</dbReference>
<feature type="region of interest" description="Disordered" evidence="1">
    <location>
        <begin position="274"/>
        <end position="356"/>
    </location>
</feature>
<evidence type="ECO:0000313" key="2">
    <source>
        <dbReference type="EMBL" id="KAF2180740.1"/>
    </source>
</evidence>
<protein>
    <submittedName>
        <fullName evidence="2">Uncharacterized protein</fullName>
    </submittedName>
</protein>
<feature type="compositionally biased region" description="Polar residues" evidence="1">
    <location>
        <begin position="72"/>
        <end position="85"/>
    </location>
</feature>
<feature type="compositionally biased region" description="Basic and acidic residues" evidence="1">
    <location>
        <begin position="135"/>
        <end position="151"/>
    </location>
</feature>
<gene>
    <name evidence="2" type="ORF">K469DRAFT_269935</name>
</gene>
<evidence type="ECO:0000256" key="1">
    <source>
        <dbReference type="SAM" id="MobiDB-lite"/>
    </source>
</evidence>
<accession>A0A6A6DRY9</accession>
<feature type="compositionally biased region" description="Low complexity" evidence="1">
    <location>
        <begin position="157"/>
        <end position="178"/>
    </location>
</feature>
<dbReference type="EMBL" id="ML994656">
    <property type="protein sequence ID" value="KAF2180740.1"/>
    <property type="molecule type" value="Genomic_DNA"/>
</dbReference>
<sequence>MDHTISKDHTGGKEEVEKRILQAGVHPNDLQQQGHPNSANPNQMGNMNQMNKSAMMSAQMQGDGSGMDMNGQRPQSPGSTENAPSPNKRPRLEGGMNSANMPGNQFYEPQPAQNVHNKKRGEHGLQSFATIMDPKISKDHTRGKEEVEKRVLQAGVPPKGLQQPGGQQPQAQPTQPAAAAPPPQQPLMDNNAGAPFGTIADDLNLEFGLGGFNDADALEPFDFDSFLHVEDDNSRIGSLGDDFNLPTQPAAAATNPQAQAQQQMQYQEAIAMQRGRASLTQQPPQQALQPQQQTPAQSQAANVSRPPNQRPPNQQLQQRNQALAQSRAQAQAAQAQAAQQQQQQHQGITPQQAHQQIVAQTKTAQEHFALQENSRRERVPPNKPRLQTQPYSNREYLKERQTIASGATPSSLEEIGLHWTAIPENITANLDYHLKNHGTSPVLNHSEYFMRDYINKF</sequence>
<name>A0A6A6DRY9_9PEZI</name>
<feature type="region of interest" description="Disordered" evidence="1">
    <location>
        <begin position="1"/>
        <end position="198"/>
    </location>
</feature>
<feature type="compositionally biased region" description="Polar residues" evidence="1">
    <location>
        <begin position="52"/>
        <end position="62"/>
    </location>
</feature>
<feature type="compositionally biased region" description="Polar residues" evidence="1">
    <location>
        <begin position="29"/>
        <end position="39"/>
    </location>
</feature>
<dbReference type="OrthoDB" id="5600002at2759"/>
<feature type="compositionally biased region" description="Basic and acidic residues" evidence="1">
    <location>
        <begin position="1"/>
        <end position="20"/>
    </location>
</feature>
<feature type="compositionally biased region" description="Low complexity" evidence="1">
    <location>
        <begin position="311"/>
        <end position="356"/>
    </location>
</feature>
<keyword evidence="3" id="KW-1185">Reference proteome</keyword>
<feature type="compositionally biased region" description="Low complexity" evidence="1">
    <location>
        <begin position="274"/>
        <end position="301"/>
    </location>
</feature>